<dbReference type="GO" id="GO:0005829">
    <property type="term" value="C:cytosol"/>
    <property type="evidence" value="ECO:0007669"/>
    <property type="project" value="TreeGrafter"/>
</dbReference>
<keyword evidence="1" id="KW-0378">Hydrolase</keyword>
<dbReference type="AlphaFoldDB" id="A0A0C2VL84"/>
<reference evidence="1 2" key="1">
    <citation type="submission" date="2015-01" db="EMBL/GenBank/DDBJ databases">
        <title>Genome sequencing of Jeotgalibacillus soli.</title>
        <authorList>
            <person name="Goh K.M."/>
            <person name="Chan K.-G."/>
            <person name="Yaakop A.S."/>
            <person name="Ee R."/>
            <person name="Gan H.M."/>
            <person name="Chan C.S."/>
        </authorList>
    </citation>
    <scope>NUCLEOTIDE SEQUENCE [LARGE SCALE GENOMIC DNA]</scope>
    <source>
        <strain evidence="1 2">P9</strain>
    </source>
</reference>
<dbReference type="PROSITE" id="PS01228">
    <property type="entry name" value="COF_1"/>
    <property type="match status" value="1"/>
</dbReference>
<dbReference type="SUPFAM" id="SSF56784">
    <property type="entry name" value="HAD-like"/>
    <property type="match status" value="1"/>
</dbReference>
<dbReference type="InterPro" id="IPR036412">
    <property type="entry name" value="HAD-like_sf"/>
</dbReference>
<dbReference type="PANTHER" id="PTHR10000">
    <property type="entry name" value="PHOSPHOSERINE PHOSPHATASE"/>
    <property type="match status" value="1"/>
</dbReference>
<name>A0A0C2VL84_9BACL</name>
<organism evidence="1 2">
    <name type="scientific">Jeotgalibacillus soli</name>
    <dbReference type="NCBI Taxonomy" id="889306"/>
    <lineage>
        <taxon>Bacteria</taxon>
        <taxon>Bacillati</taxon>
        <taxon>Bacillota</taxon>
        <taxon>Bacilli</taxon>
        <taxon>Bacillales</taxon>
        <taxon>Caryophanaceae</taxon>
        <taxon>Jeotgalibacillus</taxon>
    </lineage>
</organism>
<dbReference type="Proteomes" id="UP000031938">
    <property type="component" value="Unassembled WGS sequence"/>
</dbReference>
<dbReference type="NCBIfam" id="TIGR00099">
    <property type="entry name" value="Cof-subfamily"/>
    <property type="match status" value="1"/>
</dbReference>
<dbReference type="PATRIC" id="fig|889306.3.peg.1142"/>
<dbReference type="InterPro" id="IPR000150">
    <property type="entry name" value="Cof"/>
</dbReference>
<dbReference type="EMBL" id="JXRP01000009">
    <property type="protein sequence ID" value="KIL49667.1"/>
    <property type="molecule type" value="Genomic_DNA"/>
</dbReference>
<sequence length="289" mass="31501">MIRLMATDMDGTLLNGDHVVGEENIRAIKAAQQLGVKVVVATGRSYLEASIPLKEAGLTCPVIGVNGAEVRDENGQQLLVRGIDKQIARQAARQLEALDIYFEIYTNKGTFTNDRAQGMALLIDIFLTSNPDTPLPHVEAGANERYDKGHITVVENYNNLFNDESQTVYKFLAFSSNPASLEKASELLQTIEGLAISSSGKENLEITSVYAQKGLALEWLCQNEGISLNEVMAIGDNYNDLSMMEKAGYSVAMGNAPEDIKNRCTHVTTTNREDGVAKAIQQLIMVPSS</sequence>
<gene>
    <name evidence="1" type="ORF">KP78_11350</name>
</gene>
<dbReference type="STRING" id="889306.KP78_11350"/>
<dbReference type="PANTHER" id="PTHR10000:SF55">
    <property type="entry name" value="5-AMINO-6-(5-PHOSPHO-D-RIBITYLAMINO)URACIL PHOSPHATASE YCSE"/>
    <property type="match status" value="1"/>
</dbReference>
<dbReference type="GO" id="GO:0000287">
    <property type="term" value="F:magnesium ion binding"/>
    <property type="evidence" value="ECO:0007669"/>
    <property type="project" value="TreeGrafter"/>
</dbReference>
<dbReference type="RefSeq" id="WP_041087556.1">
    <property type="nucleotide sequence ID" value="NZ_JXRP01000009.1"/>
</dbReference>
<dbReference type="InterPro" id="IPR023214">
    <property type="entry name" value="HAD_sf"/>
</dbReference>
<accession>A0A0C2VL84</accession>
<dbReference type="Gene3D" id="3.40.50.1000">
    <property type="entry name" value="HAD superfamily/HAD-like"/>
    <property type="match status" value="1"/>
</dbReference>
<dbReference type="GO" id="GO:0016791">
    <property type="term" value="F:phosphatase activity"/>
    <property type="evidence" value="ECO:0007669"/>
    <property type="project" value="TreeGrafter"/>
</dbReference>
<keyword evidence="2" id="KW-1185">Reference proteome</keyword>
<proteinExistence type="predicted"/>
<dbReference type="CDD" id="cd07516">
    <property type="entry name" value="HAD_Pase"/>
    <property type="match status" value="1"/>
</dbReference>
<comment type="caution">
    <text evidence="1">The sequence shown here is derived from an EMBL/GenBank/DDBJ whole genome shotgun (WGS) entry which is preliminary data.</text>
</comment>
<dbReference type="InterPro" id="IPR006379">
    <property type="entry name" value="HAD-SF_hydro_IIB"/>
</dbReference>
<dbReference type="SFLD" id="SFLDG01144">
    <property type="entry name" value="C2.B.4:_PGP_Like"/>
    <property type="match status" value="1"/>
</dbReference>
<protein>
    <submittedName>
        <fullName evidence="1">COF family hydrolase</fullName>
    </submittedName>
</protein>
<dbReference type="SFLD" id="SFLDG01140">
    <property type="entry name" value="C2.B:_Phosphomannomutase_and_P"/>
    <property type="match status" value="1"/>
</dbReference>
<dbReference type="Gene3D" id="3.30.1240.10">
    <property type="match status" value="1"/>
</dbReference>
<dbReference type="OrthoDB" id="9810101at2"/>
<evidence type="ECO:0000313" key="1">
    <source>
        <dbReference type="EMBL" id="KIL49667.1"/>
    </source>
</evidence>
<dbReference type="SFLD" id="SFLDS00003">
    <property type="entry name" value="Haloacid_Dehalogenase"/>
    <property type="match status" value="1"/>
</dbReference>
<evidence type="ECO:0000313" key="2">
    <source>
        <dbReference type="Proteomes" id="UP000031938"/>
    </source>
</evidence>
<dbReference type="NCBIfam" id="TIGR01484">
    <property type="entry name" value="HAD-SF-IIB"/>
    <property type="match status" value="1"/>
</dbReference>
<dbReference type="PROSITE" id="PS01229">
    <property type="entry name" value="COF_2"/>
    <property type="match status" value="1"/>
</dbReference>
<dbReference type="Pfam" id="PF08282">
    <property type="entry name" value="Hydrolase_3"/>
    <property type="match status" value="1"/>
</dbReference>